<dbReference type="Pfam" id="PF00395">
    <property type="entry name" value="SLH"/>
    <property type="match status" value="3"/>
</dbReference>
<name>A0A1G8DYA8_9BACI</name>
<feature type="compositionally biased region" description="Acidic residues" evidence="4">
    <location>
        <begin position="212"/>
        <end position="222"/>
    </location>
</feature>
<dbReference type="GO" id="GO:0030288">
    <property type="term" value="C:outer membrane-bounded periplasmic space"/>
    <property type="evidence" value="ECO:0007669"/>
    <property type="project" value="TreeGrafter"/>
</dbReference>
<evidence type="ECO:0000256" key="2">
    <source>
        <dbReference type="ARBA" id="ARBA00022801"/>
    </source>
</evidence>
<dbReference type="GO" id="GO:0009253">
    <property type="term" value="P:peptidoglycan catabolic process"/>
    <property type="evidence" value="ECO:0007669"/>
    <property type="project" value="InterPro"/>
</dbReference>
<accession>A0A1G8DYA8</accession>
<evidence type="ECO:0000313" key="8">
    <source>
        <dbReference type="Proteomes" id="UP000199017"/>
    </source>
</evidence>
<dbReference type="Proteomes" id="UP000199017">
    <property type="component" value="Unassembled WGS sequence"/>
</dbReference>
<dbReference type="Pfam" id="PF08239">
    <property type="entry name" value="SH3_3"/>
    <property type="match status" value="2"/>
</dbReference>
<feature type="domain" description="SLH" evidence="5">
    <location>
        <begin position="93"/>
        <end position="151"/>
    </location>
</feature>
<dbReference type="RefSeq" id="WP_170031890.1">
    <property type="nucleotide sequence ID" value="NZ_FNDU01000002.1"/>
</dbReference>
<keyword evidence="1" id="KW-0732">Signal</keyword>
<dbReference type="PROSITE" id="PS51781">
    <property type="entry name" value="SH3B"/>
    <property type="match status" value="2"/>
</dbReference>
<feature type="domain" description="SLH" evidence="5">
    <location>
        <begin position="29"/>
        <end position="92"/>
    </location>
</feature>
<dbReference type="PANTHER" id="PTHR30404:SF0">
    <property type="entry name" value="N-ACETYLMURAMOYL-L-ALANINE AMIDASE AMIC"/>
    <property type="match status" value="1"/>
</dbReference>
<dbReference type="InterPro" id="IPR002508">
    <property type="entry name" value="MurNAc-LAA_cat"/>
</dbReference>
<reference evidence="7 8" key="1">
    <citation type="submission" date="2016-10" db="EMBL/GenBank/DDBJ databases">
        <authorList>
            <person name="de Groot N.N."/>
        </authorList>
    </citation>
    <scope>NUCLEOTIDE SEQUENCE [LARGE SCALE GENOMIC DNA]</scope>
    <source>
        <strain evidence="8">P4B,CCM 7963,CECT 7998,DSM 25260,IBRC-M 10614,KCTC 13821</strain>
    </source>
</reference>
<evidence type="ECO:0000259" key="5">
    <source>
        <dbReference type="PROSITE" id="PS51272"/>
    </source>
</evidence>
<dbReference type="AlphaFoldDB" id="A0A1G8DYA8"/>
<organism evidence="7 8">
    <name type="scientific">Alteribacillus bidgolensis</name>
    <dbReference type="NCBI Taxonomy" id="930129"/>
    <lineage>
        <taxon>Bacteria</taxon>
        <taxon>Bacillati</taxon>
        <taxon>Bacillota</taxon>
        <taxon>Bacilli</taxon>
        <taxon>Bacillales</taxon>
        <taxon>Bacillaceae</taxon>
        <taxon>Alteribacillus</taxon>
    </lineage>
</organism>
<dbReference type="GO" id="GO:0071555">
    <property type="term" value="P:cell wall organization"/>
    <property type="evidence" value="ECO:0007669"/>
    <property type="project" value="UniProtKB-KW"/>
</dbReference>
<dbReference type="CDD" id="cd02696">
    <property type="entry name" value="MurNAc-LAA"/>
    <property type="match status" value="1"/>
</dbReference>
<feature type="domain" description="SH3b" evidence="6">
    <location>
        <begin position="309"/>
        <end position="372"/>
    </location>
</feature>
<dbReference type="SMART" id="SM00287">
    <property type="entry name" value="SH3b"/>
    <property type="match status" value="2"/>
</dbReference>
<evidence type="ECO:0000256" key="3">
    <source>
        <dbReference type="ARBA" id="ARBA00023316"/>
    </source>
</evidence>
<keyword evidence="2" id="KW-0378">Hydrolase</keyword>
<dbReference type="STRING" id="930129.SAMN05216352_1029"/>
<evidence type="ECO:0000313" key="7">
    <source>
        <dbReference type="EMBL" id="SDH62726.1"/>
    </source>
</evidence>
<dbReference type="InterPro" id="IPR001119">
    <property type="entry name" value="SLH_dom"/>
</dbReference>
<evidence type="ECO:0000259" key="6">
    <source>
        <dbReference type="PROSITE" id="PS51781"/>
    </source>
</evidence>
<dbReference type="PROSITE" id="PS51272">
    <property type="entry name" value="SLH"/>
    <property type="match status" value="3"/>
</dbReference>
<feature type="region of interest" description="Disordered" evidence="4">
    <location>
        <begin position="208"/>
        <end position="229"/>
    </location>
</feature>
<dbReference type="SUPFAM" id="SSF53187">
    <property type="entry name" value="Zn-dependent exopeptidases"/>
    <property type="match status" value="1"/>
</dbReference>
<dbReference type="EMBL" id="FNDU01000002">
    <property type="protein sequence ID" value="SDH62726.1"/>
    <property type="molecule type" value="Genomic_DNA"/>
</dbReference>
<dbReference type="Gene3D" id="3.40.630.40">
    <property type="entry name" value="Zn-dependent exopeptidases"/>
    <property type="match status" value="1"/>
</dbReference>
<dbReference type="GO" id="GO:0008745">
    <property type="term" value="F:N-acetylmuramoyl-L-alanine amidase activity"/>
    <property type="evidence" value="ECO:0007669"/>
    <property type="project" value="InterPro"/>
</dbReference>
<dbReference type="Pfam" id="PF01520">
    <property type="entry name" value="Amidase_3"/>
    <property type="match status" value="1"/>
</dbReference>
<dbReference type="Gene3D" id="2.30.30.40">
    <property type="entry name" value="SH3 Domains"/>
    <property type="match status" value="2"/>
</dbReference>
<proteinExistence type="predicted"/>
<dbReference type="PANTHER" id="PTHR30404">
    <property type="entry name" value="N-ACETYLMURAMOYL-L-ALANINE AMIDASE"/>
    <property type="match status" value="1"/>
</dbReference>
<protein>
    <submittedName>
        <fullName evidence="7">N-acetylmuramoyl-L-alanine amidase</fullName>
    </submittedName>
</protein>
<evidence type="ECO:0000256" key="4">
    <source>
        <dbReference type="SAM" id="MobiDB-lite"/>
    </source>
</evidence>
<feature type="domain" description="SLH" evidence="5">
    <location>
        <begin position="152"/>
        <end position="213"/>
    </location>
</feature>
<dbReference type="SMART" id="SM00646">
    <property type="entry name" value="Ami_3"/>
    <property type="match status" value="1"/>
</dbReference>
<dbReference type="InterPro" id="IPR050695">
    <property type="entry name" value="N-acetylmuramoyl_amidase_3"/>
</dbReference>
<evidence type="ECO:0000256" key="1">
    <source>
        <dbReference type="ARBA" id="ARBA00022729"/>
    </source>
</evidence>
<sequence>MFKKISYVLLALSLLLSIFPTLGLEKAKASDRYSDVGSNHWALDEIMYLADEKVATGDDTGRFRTTEPLTRAQASVIMTNALGASGLNRSAASFSDVNRNFWAYTRIERAAEMGIFQGNNGKFSPNDSIEKAQVAAVVARAFFGQESQNNDSSLNYGDISNSFWAHGYIATLVDNSIIEDKGNYEPNQPATRAEFAVFLARAMNENLRISEENDEKEEEDGTDKEPSEKEVLFEGIVDASTPLNVRKGPGMNHGVIETLRDGTKVDVYGIEGSWLVIYVNNQKGYVHQNYIDEADGVGSDDSSKPAEPIAKAKVTASTLLVRSGPSASYNSVGSLSQGDVVDIYEETSGDWVLIKFNGDWAYTHSGYLNDKTADKTIVIDAGHGGHDPGAQGNGLVEKNVVLSVALKVEDLLEDDGVDVVMTRRNDTFISLSGRVNIAERANADSFVSIHANAASAAAEGAETFYNNSSKARESRELAEAIQDRLVRDTGMSYRRVANAGFYVIKNTTMPSTLIELGFLTNSKDASRMKKAGYNDKAAKAVYNGIKDYYDW</sequence>
<keyword evidence="3" id="KW-0961">Cell wall biogenesis/degradation</keyword>
<feature type="domain" description="SH3b" evidence="6">
    <location>
        <begin position="232"/>
        <end position="295"/>
    </location>
</feature>
<keyword evidence="8" id="KW-1185">Reference proteome</keyword>
<dbReference type="InterPro" id="IPR003646">
    <property type="entry name" value="SH3-like_bac-type"/>
</dbReference>
<gene>
    <name evidence="7" type="ORF">SAMN05216352_1029</name>
</gene>